<gene>
    <name evidence="1" type="ORF">HMPREF1129_2635</name>
</gene>
<dbReference type="Proteomes" id="UP000007814">
    <property type="component" value="Unassembled WGS sequence"/>
</dbReference>
<dbReference type="EMBL" id="ALJK01000149">
    <property type="protein sequence ID" value="EJN84404.1"/>
    <property type="molecule type" value="Genomic_DNA"/>
</dbReference>
<comment type="caution">
    <text evidence="1">The sequence shown here is derived from an EMBL/GenBank/DDBJ whole genome shotgun (WGS) entry which is preliminary data.</text>
</comment>
<dbReference type="PATRIC" id="fig|1115803.3.peg.1670"/>
<sequence length="37" mass="4105">MTGVRPYRDIMAHRRRSVIRVLLTALALARPGGLTSV</sequence>
<organism evidence="1 2">
    <name type="scientific">Actinomyces naeslundii (strain ATCC 12104 / DSM 43013 / CCUG 2238 / JCM 8349 / NCTC 10301 / Howell 279)</name>
    <dbReference type="NCBI Taxonomy" id="1115803"/>
    <lineage>
        <taxon>Bacteria</taxon>
        <taxon>Bacillati</taxon>
        <taxon>Actinomycetota</taxon>
        <taxon>Actinomycetes</taxon>
        <taxon>Actinomycetales</taxon>
        <taxon>Actinomycetaceae</taxon>
        <taxon>Actinomyces</taxon>
    </lineage>
</organism>
<evidence type="ECO:0000313" key="1">
    <source>
        <dbReference type="EMBL" id="EJN84404.1"/>
    </source>
</evidence>
<name>J3JJE2_ACTNH</name>
<proteinExistence type="predicted"/>
<dbReference type="AlphaFoldDB" id="J3JJE2"/>
<evidence type="ECO:0000313" key="2">
    <source>
        <dbReference type="Proteomes" id="UP000007814"/>
    </source>
</evidence>
<accession>J3JJE2</accession>
<reference evidence="1 2" key="1">
    <citation type="submission" date="2012-07" db="EMBL/GenBank/DDBJ databases">
        <authorList>
            <person name="Durkin A.S."/>
            <person name="McCorrison J."/>
            <person name="Torralba M."/>
            <person name="Gillis M."/>
            <person name="Methe B."/>
            <person name="Sutton G."/>
            <person name="Nelson K.E."/>
        </authorList>
    </citation>
    <scope>NUCLEOTIDE SEQUENCE [LARGE SCALE GENOMIC DNA]</scope>
    <source>
        <strain evidence="2">ATCC 12104 / DSM 43013 / CCUG 2238 / JCM 8349 / NCTC 10301 / Howell 279</strain>
    </source>
</reference>
<protein>
    <submittedName>
        <fullName evidence="1">Uncharacterized protein</fullName>
    </submittedName>
</protein>